<protein>
    <submittedName>
        <fullName evidence="12">Glycosyltransferase family 39 protein</fullName>
        <ecNumber evidence="12">2.4.-.-</ecNumber>
    </submittedName>
</protein>
<evidence type="ECO:0000256" key="7">
    <source>
        <dbReference type="ARBA" id="ARBA00023136"/>
    </source>
</evidence>
<evidence type="ECO:0000256" key="8">
    <source>
        <dbReference type="SAM" id="MobiDB-lite"/>
    </source>
</evidence>
<evidence type="ECO:0000256" key="6">
    <source>
        <dbReference type="ARBA" id="ARBA00022989"/>
    </source>
</evidence>
<proteinExistence type="predicted"/>
<feature type="transmembrane region" description="Helical" evidence="9">
    <location>
        <begin position="182"/>
        <end position="215"/>
    </location>
</feature>
<feature type="transmembrane region" description="Helical" evidence="9">
    <location>
        <begin position="107"/>
        <end position="125"/>
    </location>
</feature>
<keyword evidence="7 9" id="KW-0472">Membrane</keyword>
<evidence type="ECO:0000256" key="4">
    <source>
        <dbReference type="ARBA" id="ARBA00022679"/>
    </source>
</evidence>
<dbReference type="PANTHER" id="PTHR33908">
    <property type="entry name" value="MANNOSYLTRANSFERASE YKCB-RELATED"/>
    <property type="match status" value="1"/>
</dbReference>
<evidence type="ECO:0000256" key="9">
    <source>
        <dbReference type="SAM" id="Phobius"/>
    </source>
</evidence>
<feature type="transmembrane region" description="Helical" evidence="9">
    <location>
        <begin position="131"/>
        <end position="151"/>
    </location>
</feature>
<evidence type="ECO:0000259" key="11">
    <source>
        <dbReference type="Pfam" id="PF24878"/>
    </source>
</evidence>
<evidence type="ECO:0000313" key="13">
    <source>
        <dbReference type="Proteomes" id="UP001601992"/>
    </source>
</evidence>
<sequence>MTDTAIAPSLPSSPPARPGRGLLRWENLSVALLLIGTAVVYLWNLGVNGWANSFYAAAVQSGAHSWKAFFFGSSDWGNSITVDKTPASLWPMEISARLFGMHPWSMMLPQVLLGVASVALLWATLRRTHGSAAGVLGGLALAVTPVAALMFRFNNPDALLVFLMIAAVWAMTRALEDGRWRWLVLCGVLVGFGFLAKQLQVLLVLPALAVTYLIAGPPRVLTRLLQLCAAGVAMVAGAGWWVLVAQLWPAASRPYFGGSEHNSIIELTLGYNGLGRLGVGSSSPFPGPPGGHLPKGGFFGSSAGITRMFQETVGGQIGWLIPAAVALLIAGILLRGKASRTDPQRAALLLWGGWMLVTGLVFSFMQGIFHQYYTVALAPAVAGTAGLGAVMVWRGRDRMWVRFAAALAVALSTAAAILLLSRTPDFVPWLRWVVLVVGILATVALLVPRPHGLAVPAAVAAVLTALAGPVAFSLQTIGTPHSGGIVLAGPKTQFGDFPFGPPPTQDEPKGGKATPGQPNGHGTPADANTPAGQKNKGHQGPPFGGPPDPALITKLRDGGPNHTWTAASVGSMASSDLQLEAGYPVMPIGGFAGGDPSPTLQQFQDYVAHGRIHYFIGRPEQMRGGPGSRDRTSAASEITRWVEQHYSATTIGELPVYDLTAPKNAAR</sequence>
<keyword evidence="13" id="KW-1185">Reference proteome</keyword>
<evidence type="ECO:0000256" key="1">
    <source>
        <dbReference type="ARBA" id="ARBA00004651"/>
    </source>
</evidence>
<dbReference type="GO" id="GO:0016757">
    <property type="term" value="F:glycosyltransferase activity"/>
    <property type="evidence" value="ECO:0007669"/>
    <property type="project" value="UniProtKB-KW"/>
</dbReference>
<feature type="region of interest" description="Disordered" evidence="8">
    <location>
        <begin position="496"/>
        <end position="548"/>
    </location>
</feature>
<comment type="caution">
    <text evidence="12">The sequence shown here is derived from an EMBL/GenBank/DDBJ whole genome shotgun (WGS) entry which is preliminary data.</text>
</comment>
<feature type="transmembrane region" description="Helical" evidence="9">
    <location>
        <begin position="227"/>
        <end position="248"/>
    </location>
</feature>
<dbReference type="Pfam" id="PF13231">
    <property type="entry name" value="PMT_2"/>
    <property type="match status" value="1"/>
</dbReference>
<feature type="transmembrane region" description="Helical" evidence="9">
    <location>
        <begin position="426"/>
        <end position="446"/>
    </location>
</feature>
<feature type="transmembrane region" description="Helical" evidence="9">
    <location>
        <begin position="28"/>
        <end position="47"/>
    </location>
</feature>
<organism evidence="12 13">
    <name type="scientific">Nocardia jiangxiensis</name>
    <dbReference type="NCBI Taxonomy" id="282685"/>
    <lineage>
        <taxon>Bacteria</taxon>
        <taxon>Bacillati</taxon>
        <taxon>Actinomycetota</taxon>
        <taxon>Actinomycetes</taxon>
        <taxon>Mycobacteriales</taxon>
        <taxon>Nocardiaceae</taxon>
        <taxon>Nocardia</taxon>
    </lineage>
</organism>
<feature type="domain" description="Glycosyltransferase RgtA/B/C/D-like" evidence="10">
    <location>
        <begin position="83"/>
        <end position="238"/>
    </location>
</feature>
<feature type="domain" description="Putative mannosyltransferase YkcA/B-like C-terminal" evidence="11">
    <location>
        <begin position="554"/>
        <end position="645"/>
    </location>
</feature>
<keyword evidence="2" id="KW-1003">Cell membrane</keyword>
<evidence type="ECO:0000259" key="10">
    <source>
        <dbReference type="Pfam" id="PF13231"/>
    </source>
</evidence>
<dbReference type="InterPro" id="IPR050297">
    <property type="entry name" value="LipidA_mod_glycosyltrf_83"/>
</dbReference>
<keyword evidence="6 9" id="KW-1133">Transmembrane helix</keyword>
<dbReference type="InterPro" id="IPR038731">
    <property type="entry name" value="RgtA/B/C-like"/>
</dbReference>
<evidence type="ECO:0000313" key="12">
    <source>
        <dbReference type="EMBL" id="MFF3570643.1"/>
    </source>
</evidence>
<name>A0ABW6S2W1_9NOCA</name>
<dbReference type="Pfam" id="PF24878">
    <property type="entry name" value="YkcB_C"/>
    <property type="match status" value="1"/>
</dbReference>
<dbReference type="RefSeq" id="WP_040820238.1">
    <property type="nucleotide sequence ID" value="NZ_JBIAQY010000008.1"/>
</dbReference>
<dbReference type="PANTHER" id="PTHR33908:SF3">
    <property type="entry name" value="UNDECAPRENYL PHOSPHATE-ALPHA-4-AMINO-4-DEOXY-L-ARABINOSE ARABINOSYL TRANSFERASE"/>
    <property type="match status" value="1"/>
</dbReference>
<feature type="transmembrane region" description="Helical" evidence="9">
    <location>
        <begin position="346"/>
        <end position="365"/>
    </location>
</feature>
<comment type="subcellular location">
    <subcellularLocation>
        <location evidence="1">Cell membrane</location>
        <topology evidence="1">Multi-pass membrane protein</topology>
    </subcellularLocation>
</comment>
<feature type="transmembrane region" description="Helical" evidence="9">
    <location>
        <begin position="400"/>
        <end position="420"/>
    </location>
</feature>
<reference evidence="12 13" key="1">
    <citation type="submission" date="2024-10" db="EMBL/GenBank/DDBJ databases">
        <title>The Natural Products Discovery Center: Release of the First 8490 Sequenced Strains for Exploring Actinobacteria Biosynthetic Diversity.</title>
        <authorList>
            <person name="Kalkreuter E."/>
            <person name="Kautsar S.A."/>
            <person name="Yang D."/>
            <person name="Bader C.D."/>
            <person name="Teijaro C.N."/>
            <person name="Fluegel L."/>
            <person name="Davis C.M."/>
            <person name="Simpson J.R."/>
            <person name="Lauterbach L."/>
            <person name="Steele A.D."/>
            <person name="Gui C."/>
            <person name="Meng S."/>
            <person name="Li G."/>
            <person name="Viehrig K."/>
            <person name="Ye F."/>
            <person name="Su P."/>
            <person name="Kiefer A.F."/>
            <person name="Nichols A."/>
            <person name="Cepeda A.J."/>
            <person name="Yan W."/>
            <person name="Fan B."/>
            <person name="Jiang Y."/>
            <person name="Adhikari A."/>
            <person name="Zheng C.-J."/>
            <person name="Schuster L."/>
            <person name="Cowan T.M."/>
            <person name="Smanski M.J."/>
            <person name="Chevrette M.G."/>
            <person name="De Carvalho L.P.S."/>
            <person name="Shen B."/>
        </authorList>
    </citation>
    <scope>NUCLEOTIDE SEQUENCE [LARGE SCALE GENOMIC DNA]</scope>
    <source>
        <strain evidence="12 13">NPDC002593</strain>
    </source>
</reference>
<keyword evidence="3 12" id="KW-0328">Glycosyltransferase</keyword>
<evidence type="ECO:0000256" key="5">
    <source>
        <dbReference type="ARBA" id="ARBA00022692"/>
    </source>
</evidence>
<feature type="transmembrane region" description="Helical" evidence="9">
    <location>
        <begin position="158"/>
        <end position="176"/>
    </location>
</feature>
<gene>
    <name evidence="12" type="ORF">ACFYXQ_22950</name>
</gene>
<keyword evidence="4 12" id="KW-0808">Transferase</keyword>
<feature type="transmembrane region" description="Helical" evidence="9">
    <location>
        <begin position="371"/>
        <end position="393"/>
    </location>
</feature>
<keyword evidence="5 9" id="KW-0812">Transmembrane</keyword>
<feature type="transmembrane region" description="Helical" evidence="9">
    <location>
        <begin position="317"/>
        <end position="334"/>
    </location>
</feature>
<dbReference type="EMBL" id="JBIAQY010000008">
    <property type="protein sequence ID" value="MFF3570643.1"/>
    <property type="molecule type" value="Genomic_DNA"/>
</dbReference>
<accession>A0ABW6S2W1</accession>
<dbReference type="InterPro" id="IPR056785">
    <property type="entry name" value="YkcA/B-like_C"/>
</dbReference>
<feature type="transmembrane region" description="Helical" evidence="9">
    <location>
        <begin position="453"/>
        <end position="472"/>
    </location>
</feature>
<evidence type="ECO:0000256" key="2">
    <source>
        <dbReference type="ARBA" id="ARBA00022475"/>
    </source>
</evidence>
<dbReference type="Proteomes" id="UP001601992">
    <property type="component" value="Unassembled WGS sequence"/>
</dbReference>
<evidence type="ECO:0000256" key="3">
    <source>
        <dbReference type="ARBA" id="ARBA00022676"/>
    </source>
</evidence>
<dbReference type="EC" id="2.4.-.-" evidence="12"/>